<evidence type="ECO:0000313" key="9">
    <source>
        <dbReference type="EMBL" id="KZW03366.1"/>
    </source>
</evidence>
<dbReference type="EMBL" id="KV425884">
    <property type="protein sequence ID" value="KZW03366.1"/>
    <property type="molecule type" value="Genomic_DNA"/>
</dbReference>
<dbReference type="Proteomes" id="UP000077266">
    <property type="component" value="Unassembled WGS sequence"/>
</dbReference>
<evidence type="ECO:0000256" key="1">
    <source>
        <dbReference type="ARBA" id="ARBA00004127"/>
    </source>
</evidence>
<keyword evidence="6 8" id="KW-0472">Membrane</keyword>
<dbReference type="InterPro" id="IPR045891">
    <property type="entry name" value="ZIP9"/>
</dbReference>
<dbReference type="InterPro" id="IPR003689">
    <property type="entry name" value="ZIP"/>
</dbReference>
<feature type="transmembrane region" description="Helical" evidence="8">
    <location>
        <begin position="298"/>
        <end position="315"/>
    </location>
</feature>
<name>A0A165QBH7_EXIGL</name>
<evidence type="ECO:0000256" key="4">
    <source>
        <dbReference type="ARBA" id="ARBA00022989"/>
    </source>
</evidence>
<evidence type="ECO:0000256" key="5">
    <source>
        <dbReference type="ARBA" id="ARBA00023034"/>
    </source>
</evidence>
<dbReference type="PANTHER" id="PTHR16133">
    <property type="entry name" value="SOLUTE CARRIER FAMILY 39 ZINC TRANSPORTER , MEMBER 9-RELATED"/>
    <property type="match status" value="1"/>
</dbReference>
<dbReference type="PANTHER" id="PTHR16133:SF0">
    <property type="entry name" value="ZINC_IRON REGULATED TRANSPORTER-RELATED PROTEIN 102B, ISOFORM E"/>
    <property type="match status" value="1"/>
</dbReference>
<feature type="transmembrane region" description="Helical" evidence="8">
    <location>
        <begin position="255"/>
        <end position="277"/>
    </location>
</feature>
<gene>
    <name evidence="9" type="ORF">EXIGLDRAFT_725807</name>
</gene>
<protein>
    <submittedName>
        <fullName evidence="9">Zinc/iron permease</fullName>
    </submittedName>
</protein>
<dbReference type="GO" id="GO:0000139">
    <property type="term" value="C:Golgi membrane"/>
    <property type="evidence" value="ECO:0007669"/>
    <property type="project" value="UniProtKB-SubCell"/>
</dbReference>
<keyword evidence="4 8" id="KW-1133">Transmembrane helix</keyword>
<dbReference type="AlphaFoldDB" id="A0A165QBH7"/>
<feature type="transmembrane region" description="Helical" evidence="8">
    <location>
        <begin position="228"/>
        <end position="249"/>
    </location>
</feature>
<evidence type="ECO:0000313" key="10">
    <source>
        <dbReference type="Proteomes" id="UP000077266"/>
    </source>
</evidence>
<feature type="region of interest" description="Disordered" evidence="7">
    <location>
        <begin position="99"/>
        <end position="120"/>
    </location>
</feature>
<feature type="transmembrane region" description="Helical" evidence="8">
    <location>
        <begin position="35"/>
        <end position="55"/>
    </location>
</feature>
<evidence type="ECO:0000256" key="8">
    <source>
        <dbReference type="SAM" id="Phobius"/>
    </source>
</evidence>
<keyword evidence="3 8" id="KW-0812">Transmembrane</keyword>
<sequence>MASFYTLLAMCGLMFAVSLGMGILPLSVSFSRTRLAQLSTFGVGLLLGAGLGVVIPEGIESVTPANGPVPTHTIALALLGGFAAMLAIEQVLPAHSHAHHAGDGAVPTTPARTHRPRYSVTSDNELDLDLEIELLESSRGGSGAAGANSSAAERGKALPLSLGLVIHCAADGIALGASSLPTSGASANDALPLIVFLALVIHKAPTALALSTSLLSAGLNKPAVRRHLLVFSAASPLSALATWFLLNWFGGGSGVGSWTGVALLASGGSFLYVATVLQPVSPSHGSSSADEITRPMRILLIVAGMFTPLILSSAIEHGHAVVGTGAAAA</sequence>
<dbReference type="GO" id="GO:0006829">
    <property type="term" value="P:zinc ion transport"/>
    <property type="evidence" value="ECO:0007669"/>
    <property type="project" value="InterPro"/>
</dbReference>
<reference evidence="9 10" key="1">
    <citation type="journal article" date="2016" name="Mol. Biol. Evol.">
        <title>Comparative Genomics of Early-Diverging Mushroom-Forming Fungi Provides Insights into the Origins of Lignocellulose Decay Capabilities.</title>
        <authorList>
            <person name="Nagy L.G."/>
            <person name="Riley R."/>
            <person name="Tritt A."/>
            <person name="Adam C."/>
            <person name="Daum C."/>
            <person name="Floudas D."/>
            <person name="Sun H."/>
            <person name="Yadav J.S."/>
            <person name="Pangilinan J."/>
            <person name="Larsson K.H."/>
            <person name="Matsuura K."/>
            <person name="Barry K."/>
            <person name="Labutti K."/>
            <person name="Kuo R."/>
            <person name="Ohm R.A."/>
            <person name="Bhattacharya S.S."/>
            <person name="Shirouzu T."/>
            <person name="Yoshinaga Y."/>
            <person name="Martin F.M."/>
            <person name="Grigoriev I.V."/>
            <person name="Hibbett D.S."/>
        </authorList>
    </citation>
    <scope>NUCLEOTIDE SEQUENCE [LARGE SCALE GENOMIC DNA]</scope>
    <source>
        <strain evidence="9 10">HHB12029</strain>
    </source>
</reference>
<evidence type="ECO:0000256" key="3">
    <source>
        <dbReference type="ARBA" id="ARBA00022692"/>
    </source>
</evidence>
<feature type="transmembrane region" description="Helical" evidence="8">
    <location>
        <begin position="67"/>
        <end position="88"/>
    </location>
</feature>
<feature type="transmembrane region" description="Helical" evidence="8">
    <location>
        <begin position="190"/>
        <end position="216"/>
    </location>
</feature>
<accession>A0A165QBH7</accession>
<dbReference type="OrthoDB" id="19859at2759"/>
<keyword evidence="10" id="KW-1185">Reference proteome</keyword>
<dbReference type="InParanoid" id="A0A165QBH7"/>
<evidence type="ECO:0000256" key="6">
    <source>
        <dbReference type="ARBA" id="ARBA00023136"/>
    </source>
</evidence>
<evidence type="ECO:0000256" key="2">
    <source>
        <dbReference type="ARBA" id="ARBA00004394"/>
    </source>
</evidence>
<feature type="transmembrane region" description="Helical" evidence="8">
    <location>
        <begin position="157"/>
        <end position="178"/>
    </location>
</feature>
<feature type="transmembrane region" description="Helical" evidence="8">
    <location>
        <begin position="6"/>
        <end position="28"/>
    </location>
</feature>
<comment type="subcellular location">
    <subcellularLocation>
        <location evidence="1">Endomembrane system</location>
        <topology evidence="1">Multi-pass membrane protein</topology>
    </subcellularLocation>
    <subcellularLocation>
        <location evidence="2">Golgi apparatus membrane</location>
    </subcellularLocation>
</comment>
<keyword evidence="5" id="KW-0333">Golgi apparatus</keyword>
<proteinExistence type="predicted"/>
<dbReference type="GO" id="GO:0046873">
    <property type="term" value="F:metal ion transmembrane transporter activity"/>
    <property type="evidence" value="ECO:0007669"/>
    <property type="project" value="InterPro"/>
</dbReference>
<dbReference type="STRING" id="1314781.A0A165QBH7"/>
<evidence type="ECO:0000256" key="7">
    <source>
        <dbReference type="SAM" id="MobiDB-lite"/>
    </source>
</evidence>
<organism evidence="9 10">
    <name type="scientific">Exidia glandulosa HHB12029</name>
    <dbReference type="NCBI Taxonomy" id="1314781"/>
    <lineage>
        <taxon>Eukaryota</taxon>
        <taxon>Fungi</taxon>
        <taxon>Dikarya</taxon>
        <taxon>Basidiomycota</taxon>
        <taxon>Agaricomycotina</taxon>
        <taxon>Agaricomycetes</taxon>
        <taxon>Auriculariales</taxon>
        <taxon>Exidiaceae</taxon>
        <taxon>Exidia</taxon>
    </lineage>
</organism>
<dbReference type="Pfam" id="PF02535">
    <property type="entry name" value="Zip"/>
    <property type="match status" value="1"/>
</dbReference>